<dbReference type="Proteomes" id="UP000217289">
    <property type="component" value="Chromosome"/>
</dbReference>
<protein>
    <recommendedName>
        <fullName evidence="4">DUF11 domain-containing protein</fullName>
    </recommendedName>
</protein>
<dbReference type="EMBL" id="CP022163">
    <property type="protein sequence ID" value="ATB32775.1"/>
    <property type="molecule type" value="Genomic_DNA"/>
</dbReference>
<dbReference type="KEGG" id="mbd:MEBOL_006264"/>
<evidence type="ECO:0000313" key="3">
    <source>
        <dbReference type="Proteomes" id="UP000217289"/>
    </source>
</evidence>
<dbReference type="AlphaFoldDB" id="A0A250ILZ0"/>
<evidence type="ECO:0000313" key="2">
    <source>
        <dbReference type="EMBL" id="ATB32775.1"/>
    </source>
</evidence>
<dbReference type="InterPro" id="IPR013783">
    <property type="entry name" value="Ig-like_fold"/>
</dbReference>
<name>A0A250ILZ0_9BACT</name>
<organism evidence="2 3">
    <name type="scientific">Melittangium boletus DSM 14713</name>
    <dbReference type="NCBI Taxonomy" id="1294270"/>
    <lineage>
        <taxon>Bacteria</taxon>
        <taxon>Pseudomonadati</taxon>
        <taxon>Myxococcota</taxon>
        <taxon>Myxococcia</taxon>
        <taxon>Myxococcales</taxon>
        <taxon>Cystobacterineae</taxon>
        <taxon>Archangiaceae</taxon>
        <taxon>Melittangium</taxon>
    </lineage>
</organism>
<evidence type="ECO:0000256" key="1">
    <source>
        <dbReference type="SAM" id="MobiDB-lite"/>
    </source>
</evidence>
<gene>
    <name evidence="2" type="ORF">MEBOL_006264</name>
</gene>
<sequence length="454" mass="48756">MGPGDGYAPRLHRVVPGWGVNTQPVSAVLEGENFLPVATQHLGGPEPVTMESRFDVYLGERRLPDVTWEDAHTLRLQIPEGLAPGWYPLEVETPLGERVELPRAYYVSERPPSSLKASATWTRERLWVGEETRLLLTVENTGGTRARAVHPELRVEGPGREVKLRPESSPSEVEPGASVSFAWKVEARTPGASLWRLNVQGEDEASGERLPVLSMETGLEVRERPELTASLQVRPEVANVGQKVRVTLHVDNAGPSLVRDVRPEVPVIEGSGGIEGGSSTSAPESVDVPPGEGRDFEWTYVASRTGAVNVRVGAGGFDDFTGGGVRSEEMRAPPLFVQTPGRLVAAFTHVPVNVNAGEFFLVDLEVVNLGDSPVFGVTLDRASASGSGGVTLVSGPEPTSVDIPGKGRVVFRARLVARQRGTCVFRVGARGVDQTDGERVSSPSIDSPLVNITR</sequence>
<reference evidence="2 3" key="1">
    <citation type="submission" date="2017-06" db="EMBL/GenBank/DDBJ databases">
        <authorList>
            <person name="Kim H.J."/>
            <person name="Triplett B.A."/>
        </authorList>
    </citation>
    <scope>NUCLEOTIDE SEQUENCE [LARGE SCALE GENOMIC DNA]</scope>
    <source>
        <strain evidence="2 3">DSM 14713</strain>
    </source>
</reference>
<feature type="region of interest" description="Disordered" evidence="1">
    <location>
        <begin position="270"/>
        <end position="290"/>
    </location>
</feature>
<dbReference type="Gene3D" id="2.60.40.10">
    <property type="entry name" value="Immunoglobulins"/>
    <property type="match status" value="1"/>
</dbReference>
<evidence type="ECO:0008006" key="4">
    <source>
        <dbReference type="Google" id="ProtNLM"/>
    </source>
</evidence>
<proteinExistence type="predicted"/>
<accession>A0A250ILZ0</accession>
<keyword evidence="3" id="KW-1185">Reference proteome</keyword>